<organism evidence="2 3">
    <name type="scientific">Symbiodinium microadriaticum</name>
    <name type="common">Dinoflagellate</name>
    <name type="synonym">Zooxanthella microadriatica</name>
    <dbReference type="NCBI Taxonomy" id="2951"/>
    <lineage>
        <taxon>Eukaryota</taxon>
        <taxon>Sar</taxon>
        <taxon>Alveolata</taxon>
        <taxon>Dinophyceae</taxon>
        <taxon>Suessiales</taxon>
        <taxon>Symbiodiniaceae</taxon>
        <taxon>Symbiodinium</taxon>
    </lineage>
</organism>
<keyword evidence="3" id="KW-1185">Reference proteome</keyword>
<evidence type="ECO:0000313" key="3">
    <source>
        <dbReference type="Proteomes" id="UP000186817"/>
    </source>
</evidence>
<dbReference type="AlphaFoldDB" id="A0A1Q9CEP4"/>
<name>A0A1Q9CEP4_SYMMI</name>
<dbReference type="EMBL" id="LSRX01001282">
    <property type="protein sequence ID" value="OLP81414.1"/>
    <property type="molecule type" value="Genomic_DNA"/>
</dbReference>
<evidence type="ECO:0000313" key="2">
    <source>
        <dbReference type="EMBL" id="OLP81414.1"/>
    </source>
</evidence>
<feature type="compositionally biased region" description="Basic and acidic residues" evidence="1">
    <location>
        <begin position="28"/>
        <end position="50"/>
    </location>
</feature>
<reference evidence="2 3" key="1">
    <citation type="submission" date="2016-02" db="EMBL/GenBank/DDBJ databases">
        <title>Genome analysis of coral dinoflagellate symbionts highlights evolutionary adaptations to a symbiotic lifestyle.</title>
        <authorList>
            <person name="Aranda M."/>
            <person name="Li Y."/>
            <person name="Liew Y.J."/>
            <person name="Baumgarten S."/>
            <person name="Simakov O."/>
            <person name="Wilson M."/>
            <person name="Piel J."/>
            <person name="Ashoor H."/>
            <person name="Bougouffa S."/>
            <person name="Bajic V.B."/>
            <person name="Ryu T."/>
            <person name="Ravasi T."/>
            <person name="Bayer T."/>
            <person name="Micklem G."/>
            <person name="Kim H."/>
            <person name="Bhak J."/>
            <person name="Lajeunesse T.C."/>
            <person name="Voolstra C.R."/>
        </authorList>
    </citation>
    <scope>NUCLEOTIDE SEQUENCE [LARGE SCALE GENOMIC DNA]</scope>
    <source>
        <strain evidence="2 3">CCMP2467</strain>
    </source>
</reference>
<evidence type="ECO:0000256" key="1">
    <source>
        <dbReference type="SAM" id="MobiDB-lite"/>
    </source>
</evidence>
<proteinExistence type="predicted"/>
<protein>
    <submittedName>
        <fullName evidence="2">Uncharacterized protein</fullName>
    </submittedName>
</protein>
<comment type="caution">
    <text evidence="2">The sequence shown here is derived from an EMBL/GenBank/DDBJ whole genome shotgun (WGS) entry which is preliminary data.</text>
</comment>
<feature type="region of interest" description="Disordered" evidence="1">
    <location>
        <begin position="17"/>
        <end position="88"/>
    </location>
</feature>
<dbReference type="Proteomes" id="UP000186817">
    <property type="component" value="Unassembled WGS sequence"/>
</dbReference>
<gene>
    <name evidence="2" type="ORF">AK812_SmicGene38041</name>
</gene>
<accession>A0A1Q9CEP4</accession>
<sequence>MCVWRRGYFNDRLTFPPVPGVRALGLEGHQERKGRGTAGRERGGGGERGEGNGGRKLSGIGQNGLERSERHLHNGSSTNSYKADEEAC</sequence>